<dbReference type="Pfam" id="PF02602">
    <property type="entry name" value="HEM4"/>
    <property type="match status" value="1"/>
</dbReference>
<evidence type="ECO:0000256" key="8">
    <source>
        <dbReference type="ARBA" id="ARBA00048617"/>
    </source>
</evidence>
<comment type="pathway">
    <text evidence="1 9">Porphyrin-containing compound metabolism; protoporphyrin-IX biosynthesis; coproporphyrinogen-III from 5-aminolevulinate: step 3/4.</text>
</comment>
<gene>
    <name evidence="11" type="ORF">GCM10009768_05030</name>
</gene>
<comment type="similarity">
    <text evidence="2 9">Belongs to the uroporphyrinogen-III synthase family.</text>
</comment>
<dbReference type="Proteomes" id="UP001500851">
    <property type="component" value="Unassembled WGS sequence"/>
</dbReference>
<evidence type="ECO:0000313" key="12">
    <source>
        <dbReference type="Proteomes" id="UP001500851"/>
    </source>
</evidence>
<accession>A0ABN2L8G7</accession>
<evidence type="ECO:0000256" key="7">
    <source>
        <dbReference type="ARBA" id="ARBA00040167"/>
    </source>
</evidence>
<dbReference type="RefSeq" id="WP_046455163.1">
    <property type="nucleotide sequence ID" value="NZ_BAAAOB010000001.1"/>
</dbReference>
<reference evidence="11 12" key="1">
    <citation type="journal article" date="2019" name="Int. J. Syst. Evol. Microbiol.">
        <title>The Global Catalogue of Microorganisms (GCM) 10K type strain sequencing project: providing services to taxonomists for standard genome sequencing and annotation.</title>
        <authorList>
            <consortium name="The Broad Institute Genomics Platform"/>
            <consortium name="The Broad Institute Genome Sequencing Center for Infectious Disease"/>
            <person name="Wu L."/>
            <person name="Ma J."/>
        </authorList>
    </citation>
    <scope>NUCLEOTIDE SEQUENCE [LARGE SCALE GENOMIC DNA]</scope>
    <source>
        <strain evidence="11 12">JCM 14736</strain>
    </source>
</reference>
<evidence type="ECO:0000256" key="1">
    <source>
        <dbReference type="ARBA" id="ARBA00004772"/>
    </source>
</evidence>
<keyword evidence="12" id="KW-1185">Reference proteome</keyword>
<dbReference type="InterPro" id="IPR036108">
    <property type="entry name" value="4pyrrol_syn_uPrphyn_synt_sf"/>
</dbReference>
<dbReference type="InterPro" id="IPR039793">
    <property type="entry name" value="UROS/Hem4"/>
</dbReference>
<evidence type="ECO:0000256" key="2">
    <source>
        <dbReference type="ARBA" id="ARBA00008133"/>
    </source>
</evidence>
<comment type="caution">
    <text evidence="11">The sequence shown here is derived from an EMBL/GenBank/DDBJ whole genome shotgun (WGS) entry which is preliminary data.</text>
</comment>
<evidence type="ECO:0000256" key="9">
    <source>
        <dbReference type="RuleBase" id="RU366031"/>
    </source>
</evidence>
<name>A0ABN2L8G7_9MICO</name>
<dbReference type="CDD" id="cd06578">
    <property type="entry name" value="HemD"/>
    <property type="match status" value="1"/>
</dbReference>
<dbReference type="SUPFAM" id="SSF69618">
    <property type="entry name" value="HemD-like"/>
    <property type="match status" value="1"/>
</dbReference>
<evidence type="ECO:0000256" key="4">
    <source>
        <dbReference type="ARBA" id="ARBA00023239"/>
    </source>
</evidence>
<protein>
    <recommendedName>
        <fullName evidence="7 9">Uroporphyrinogen-III synthase</fullName>
        <ecNumber evidence="3 9">4.2.1.75</ecNumber>
    </recommendedName>
</protein>
<feature type="domain" description="Tetrapyrrole biosynthesis uroporphyrinogen III synthase" evidence="10">
    <location>
        <begin position="26"/>
        <end position="233"/>
    </location>
</feature>
<dbReference type="PANTHER" id="PTHR38042:SF1">
    <property type="entry name" value="UROPORPHYRINOGEN-III SYNTHASE, CHLOROPLASTIC"/>
    <property type="match status" value="1"/>
</dbReference>
<dbReference type="Gene3D" id="3.40.50.10090">
    <property type="match status" value="2"/>
</dbReference>
<keyword evidence="4 9" id="KW-0456">Lyase</keyword>
<organism evidence="11 12">
    <name type="scientific">Leucobacter iarius</name>
    <dbReference type="NCBI Taxonomy" id="333963"/>
    <lineage>
        <taxon>Bacteria</taxon>
        <taxon>Bacillati</taxon>
        <taxon>Actinomycetota</taxon>
        <taxon>Actinomycetes</taxon>
        <taxon>Micrococcales</taxon>
        <taxon>Microbacteriaceae</taxon>
        <taxon>Leucobacter</taxon>
    </lineage>
</organism>
<keyword evidence="5 9" id="KW-0627">Porphyrin biosynthesis</keyword>
<evidence type="ECO:0000256" key="5">
    <source>
        <dbReference type="ARBA" id="ARBA00023244"/>
    </source>
</evidence>
<dbReference type="PANTHER" id="PTHR38042">
    <property type="entry name" value="UROPORPHYRINOGEN-III SYNTHASE, CHLOROPLASTIC"/>
    <property type="match status" value="1"/>
</dbReference>
<comment type="catalytic activity">
    <reaction evidence="8 9">
        <text>hydroxymethylbilane = uroporphyrinogen III + H2O</text>
        <dbReference type="Rhea" id="RHEA:18965"/>
        <dbReference type="ChEBI" id="CHEBI:15377"/>
        <dbReference type="ChEBI" id="CHEBI:57308"/>
        <dbReference type="ChEBI" id="CHEBI:57845"/>
        <dbReference type="EC" id="4.2.1.75"/>
    </reaction>
</comment>
<evidence type="ECO:0000259" key="10">
    <source>
        <dbReference type="Pfam" id="PF02602"/>
    </source>
</evidence>
<evidence type="ECO:0000256" key="6">
    <source>
        <dbReference type="ARBA" id="ARBA00037589"/>
    </source>
</evidence>
<dbReference type="EC" id="4.2.1.75" evidence="3 9"/>
<proteinExistence type="inferred from homology"/>
<dbReference type="InterPro" id="IPR003754">
    <property type="entry name" value="4pyrrol_synth_uPrphyn_synth"/>
</dbReference>
<evidence type="ECO:0000313" key="11">
    <source>
        <dbReference type="EMBL" id="GAA1779140.1"/>
    </source>
</evidence>
<dbReference type="EMBL" id="BAAAOB010000001">
    <property type="protein sequence ID" value="GAA1779140.1"/>
    <property type="molecule type" value="Genomic_DNA"/>
</dbReference>
<comment type="function">
    <text evidence="6 9">Catalyzes cyclization of the linear tetrapyrrole, hydroxymethylbilane, to the macrocyclic uroporphyrinogen III.</text>
</comment>
<sequence>MTSDAKPLSGLRVLVPRGGTWGDLVARALREQGASPVVAPLVDFAHTSEEEKLVEALKLLEAGHYDWITATSSTVVDVLAYHHTVIPASTRVAVVGEATAAAFEHAGYQVSRTPSEENNTTAGLLEVWPEIDEGDVLRVLTLRSDVAKPVLTEGLIGRGHDVTQVVAFRTIGIPASVHTREDVESGRINALLVASAKIAREVAEQFPNLPEDTIVACVGPHTHPEAIAAGLLHNPAHERSELKRALIETVESVIDQSDMLD</sequence>
<evidence type="ECO:0000256" key="3">
    <source>
        <dbReference type="ARBA" id="ARBA00013109"/>
    </source>
</evidence>